<evidence type="ECO:0000256" key="2">
    <source>
        <dbReference type="ARBA" id="ARBA00004186"/>
    </source>
</evidence>
<keyword evidence="9" id="KW-0206">Cytoskeleton</keyword>
<evidence type="ECO:0000256" key="12">
    <source>
        <dbReference type="SAM" id="MobiDB-lite"/>
    </source>
</evidence>
<proteinExistence type="inferred from homology"/>
<feature type="compositionally biased region" description="Basic and acidic residues" evidence="12">
    <location>
        <begin position="133"/>
        <end position="149"/>
    </location>
</feature>
<accession>H2YZ41</accession>
<dbReference type="GO" id="GO:0005874">
    <property type="term" value="C:microtubule"/>
    <property type="evidence" value="ECO:0007669"/>
    <property type="project" value="UniProtKB-KW"/>
</dbReference>
<dbReference type="GO" id="GO:0072686">
    <property type="term" value="C:mitotic spindle"/>
    <property type="evidence" value="ECO:0007669"/>
    <property type="project" value="TreeGrafter"/>
</dbReference>
<dbReference type="OMA" id="PHVTMSG"/>
<evidence type="ECO:0000256" key="7">
    <source>
        <dbReference type="ARBA" id="ARBA00022776"/>
    </source>
</evidence>
<evidence type="ECO:0000256" key="1">
    <source>
        <dbReference type="ARBA" id="ARBA00004123"/>
    </source>
</evidence>
<comment type="similarity">
    <text evidence="3">Belongs to the NUSAP family.</text>
</comment>
<comment type="subcellular location">
    <subcellularLocation>
        <location evidence="2">Cytoplasm</location>
        <location evidence="2">Cytoskeleton</location>
        <location evidence="2">Spindle</location>
    </subcellularLocation>
    <subcellularLocation>
        <location evidence="1">Nucleus</location>
    </subcellularLocation>
</comment>
<dbReference type="InterPro" id="IPR026756">
    <property type="entry name" value="NuSAP"/>
</dbReference>
<keyword evidence="5" id="KW-0132">Cell division</keyword>
<dbReference type="Ensembl" id="ENSCSAVT00000010732.1">
    <property type="protein sequence ID" value="ENSCSAVP00000010603.1"/>
    <property type="gene ID" value="ENSCSAVG00000006238.1"/>
</dbReference>
<feature type="region of interest" description="Disordered" evidence="12">
    <location>
        <begin position="320"/>
        <end position="366"/>
    </location>
</feature>
<feature type="compositionally biased region" description="Basic and acidic residues" evidence="12">
    <location>
        <begin position="411"/>
        <end position="432"/>
    </location>
</feature>
<evidence type="ECO:0000256" key="5">
    <source>
        <dbReference type="ARBA" id="ARBA00022618"/>
    </source>
</evidence>
<sequence length="440" mass="48583">MEIENLHELKRSALQKLAKKYGIKANTKNQKIIEQLTKIFTDGKENFSPVNQSTSHSDVTDDSVSSEAQTGFRTPSEKNESNISGVQLIDSISPLWDDMNGFMSEVDSSIEESAAPENEKENQNKSDAAGEIDGQKLPHKPLLESDRKSSSKKPSLKTPVNNGKTKDHSRISSPAAKITAVDKSSTIIVPKFAAAGVTLPNSTKKWSKLHEKRFDQMESIDDYQKRKKARAAKLLGTGEKKQTLGRLAQPKLKTPVSRITSRKAAFMSPASSNKSSVSRPAVSSSKNSAFKPTCVSIKNVNTNFSKASRLATPKKVNVTFAKSPKSKREPTPRSNMKTPTNKRITKPTLTPGRRSCATPQSAKKNAFDLQESLKKPITWKAHKGPLKKYADTTTKPAFETRVKNFKQAKVATRESRREAAKKGRKNTKDAAMMKRRGINC</sequence>
<dbReference type="Pfam" id="PF16006">
    <property type="entry name" value="NUSAP"/>
    <property type="match status" value="1"/>
</dbReference>
<dbReference type="GO" id="GO:0000281">
    <property type="term" value="P:mitotic cytokinesis"/>
    <property type="evidence" value="ECO:0007669"/>
    <property type="project" value="InterPro"/>
</dbReference>
<feature type="compositionally biased region" description="Low complexity" evidence="12">
    <location>
        <begin position="53"/>
        <end position="66"/>
    </location>
</feature>
<evidence type="ECO:0000313" key="14">
    <source>
        <dbReference type="Proteomes" id="UP000007875"/>
    </source>
</evidence>
<evidence type="ECO:0000256" key="3">
    <source>
        <dbReference type="ARBA" id="ARBA00009702"/>
    </source>
</evidence>
<reference evidence="13" key="2">
    <citation type="submission" date="2025-08" db="UniProtKB">
        <authorList>
            <consortium name="Ensembl"/>
        </authorList>
    </citation>
    <scope>IDENTIFICATION</scope>
</reference>
<evidence type="ECO:0000256" key="10">
    <source>
        <dbReference type="ARBA" id="ARBA00023242"/>
    </source>
</evidence>
<dbReference type="HOGENOM" id="CLU_597509_0_0_1"/>
<feature type="compositionally biased region" description="Low complexity" evidence="12">
    <location>
        <begin position="268"/>
        <end position="287"/>
    </location>
</feature>
<dbReference type="GO" id="GO:0003677">
    <property type="term" value="F:DNA binding"/>
    <property type="evidence" value="ECO:0007669"/>
    <property type="project" value="UniProtKB-KW"/>
</dbReference>
<dbReference type="STRING" id="51511.ENSCSAVP00000010603"/>
<dbReference type="GO" id="GO:0008017">
    <property type="term" value="F:microtubule binding"/>
    <property type="evidence" value="ECO:0007669"/>
    <property type="project" value="TreeGrafter"/>
</dbReference>
<evidence type="ECO:0000256" key="6">
    <source>
        <dbReference type="ARBA" id="ARBA00022701"/>
    </source>
</evidence>
<dbReference type="eggNOG" id="ENOG502QVI7">
    <property type="taxonomic scope" value="Eukaryota"/>
</dbReference>
<reference evidence="14" key="1">
    <citation type="submission" date="2003-08" db="EMBL/GenBank/DDBJ databases">
        <authorList>
            <person name="Birren B."/>
            <person name="Nusbaum C."/>
            <person name="Abebe A."/>
            <person name="Abouelleil A."/>
            <person name="Adekoya E."/>
            <person name="Ait-zahra M."/>
            <person name="Allen N."/>
            <person name="Allen T."/>
            <person name="An P."/>
            <person name="Anderson M."/>
            <person name="Anderson S."/>
            <person name="Arachchi H."/>
            <person name="Armbruster J."/>
            <person name="Bachantsang P."/>
            <person name="Baldwin J."/>
            <person name="Barry A."/>
            <person name="Bayul T."/>
            <person name="Blitshsteyn B."/>
            <person name="Bloom T."/>
            <person name="Blye J."/>
            <person name="Boguslavskiy L."/>
            <person name="Borowsky M."/>
            <person name="Boukhgalter B."/>
            <person name="Brunache A."/>
            <person name="Butler J."/>
            <person name="Calixte N."/>
            <person name="Calvo S."/>
            <person name="Camarata J."/>
            <person name="Campo K."/>
            <person name="Chang J."/>
            <person name="Cheshatsang Y."/>
            <person name="Citroen M."/>
            <person name="Collymore A."/>
            <person name="Considine T."/>
            <person name="Cook A."/>
            <person name="Cooke P."/>
            <person name="Corum B."/>
            <person name="Cuomo C."/>
            <person name="David R."/>
            <person name="Dawoe T."/>
            <person name="Degray S."/>
            <person name="Dodge S."/>
            <person name="Dooley K."/>
            <person name="Dorje P."/>
            <person name="Dorjee K."/>
            <person name="Dorris L."/>
            <person name="Duffey N."/>
            <person name="Dupes A."/>
            <person name="Elkins T."/>
            <person name="Engels R."/>
            <person name="Erickson J."/>
            <person name="Farina A."/>
            <person name="Faro S."/>
            <person name="Ferreira P."/>
            <person name="Fischer H."/>
            <person name="Fitzgerald M."/>
            <person name="Foley K."/>
            <person name="Gage D."/>
            <person name="Galagan J."/>
            <person name="Gearin G."/>
            <person name="Gnerre S."/>
            <person name="Gnirke A."/>
            <person name="Goyette A."/>
            <person name="Graham J."/>
            <person name="Grandbois E."/>
            <person name="Gyaltsen K."/>
            <person name="Hafez N."/>
            <person name="Hagopian D."/>
            <person name="Hagos B."/>
            <person name="Hall J."/>
            <person name="Hatcher B."/>
            <person name="Heller A."/>
            <person name="Higgins H."/>
            <person name="Honan T."/>
            <person name="Horn A."/>
            <person name="Houde N."/>
            <person name="Hughes L."/>
            <person name="Hulme W."/>
            <person name="Husby E."/>
            <person name="Iliev I."/>
            <person name="Jaffe D."/>
            <person name="Jones C."/>
            <person name="Kamal M."/>
            <person name="Kamat A."/>
            <person name="Kamvysselis M."/>
            <person name="Karlsson E."/>
            <person name="Kells C."/>
            <person name="Kieu A."/>
            <person name="Kisner P."/>
            <person name="Kodira C."/>
            <person name="Kulbokas E."/>
            <person name="Labutti K."/>
            <person name="Lama D."/>
            <person name="Landers T."/>
            <person name="Leger J."/>
            <person name="Levine S."/>
            <person name="Lewis D."/>
            <person name="Lewis T."/>
            <person name="Lindblad-toh K."/>
            <person name="Liu X."/>
            <person name="Lokyitsang T."/>
            <person name="Lokyitsang Y."/>
            <person name="Lucien O."/>
            <person name="Lui A."/>
            <person name="Ma L.J."/>
            <person name="Mabbitt R."/>
            <person name="Macdonald J."/>
            <person name="Maclean C."/>
            <person name="Major J."/>
            <person name="Manning J."/>
            <person name="Marabella R."/>
            <person name="Maru K."/>
            <person name="Matthews C."/>
            <person name="Mauceli E."/>
            <person name="Mccarthy M."/>
            <person name="Mcdonough S."/>
            <person name="Mcghee T."/>
            <person name="Meldrim J."/>
            <person name="Meneus L."/>
            <person name="Mesirov J."/>
            <person name="Mihalev A."/>
            <person name="Mihova T."/>
            <person name="Mikkelsen T."/>
            <person name="Mlenga V."/>
            <person name="Moru K."/>
            <person name="Mozes J."/>
            <person name="Mulrain L."/>
            <person name="Munson G."/>
            <person name="Naylor J."/>
            <person name="Newes C."/>
            <person name="Nguyen C."/>
            <person name="Nguyen N."/>
            <person name="Nguyen T."/>
            <person name="Nicol R."/>
            <person name="Nielsen C."/>
            <person name="Nizzari M."/>
            <person name="Norbu C."/>
            <person name="Norbu N."/>
            <person name="O'donnell P."/>
            <person name="Okoawo O."/>
            <person name="O'leary S."/>
            <person name="Omotosho B."/>
            <person name="O'neill K."/>
            <person name="Osman S."/>
            <person name="Parker S."/>
            <person name="Perrin D."/>
            <person name="Phunkhang P."/>
            <person name="Piqani B."/>
            <person name="Purcell S."/>
            <person name="Rachupka T."/>
            <person name="Ramasamy U."/>
            <person name="Rameau R."/>
            <person name="Ray V."/>
            <person name="Raymond C."/>
            <person name="Retta R."/>
            <person name="Richardson S."/>
            <person name="Rise C."/>
            <person name="Rodriguez J."/>
            <person name="Rogers J."/>
            <person name="Rogov P."/>
            <person name="Rutman M."/>
            <person name="Schupbach R."/>
            <person name="Seaman C."/>
            <person name="Settipalli S."/>
            <person name="Sharpe T."/>
            <person name="Sheridan J."/>
            <person name="Sherpa N."/>
            <person name="Shi J."/>
            <person name="Smirnov S."/>
            <person name="Smith C."/>
            <person name="Sougnez C."/>
            <person name="Spencer B."/>
            <person name="Stalker J."/>
            <person name="Stange-thomann N."/>
            <person name="Stavropoulos S."/>
            <person name="Stetson K."/>
            <person name="Stone C."/>
            <person name="Stone S."/>
            <person name="Stubbs M."/>
            <person name="Talamas J."/>
            <person name="Tchuinga P."/>
            <person name="Tenzing P."/>
            <person name="Tesfaye S."/>
            <person name="Theodore J."/>
            <person name="Thoulutsang Y."/>
            <person name="Topham K."/>
            <person name="Towey S."/>
            <person name="Tsamla T."/>
            <person name="Tsomo N."/>
            <person name="Vallee D."/>
            <person name="Vassiliev H."/>
            <person name="Venkataraman V."/>
            <person name="Vinson J."/>
            <person name="Vo A."/>
            <person name="Wade C."/>
            <person name="Wang S."/>
            <person name="Wangchuk T."/>
            <person name="Wangdi T."/>
            <person name="Whittaker C."/>
            <person name="Wilkinson J."/>
            <person name="Wu Y."/>
            <person name="Wyman D."/>
            <person name="Yadav S."/>
            <person name="Yang S."/>
            <person name="Yang X."/>
            <person name="Yeager S."/>
            <person name="Yee E."/>
            <person name="Young G."/>
            <person name="Zainoun J."/>
            <person name="Zembeck L."/>
            <person name="Zimmer A."/>
            <person name="Zody M."/>
            <person name="Lander E."/>
        </authorList>
    </citation>
    <scope>NUCLEOTIDE SEQUENCE [LARGE SCALE GENOMIC DNA]</scope>
</reference>
<keyword evidence="6" id="KW-0493">Microtubule</keyword>
<dbReference type="GO" id="GO:0040001">
    <property type="term" value="P:establishment of mitotic spindle localization"/>
    <property type="evidence" value="ECO:0007669"/>
    <property type="project" value="InterPro"/>
</dbReference>
<feature type="region of interest" description="Disordered" evidence="12">
    <location>
        <begin position="406"/>
        <end position="440"/>
    </location>
</feature>
<keyword evidence="11" id="KW-0131">Cell cycle</keyword>
<keyword evidence="14" id="KW-1185">Reference proteome</keyword>
<evidence type="ECO:0000313" key="13">
    <source>
        <dbReference type="Ensembl" id="ENSCSAVP00000010603.1"/>
    </source>
</evidence>
<dbReference type="FunCoup" id="H2YZ41">
    <property type="interactions" value="190"/>
</dbReference>
<evidence type="ECO:0000256" key="9">
    <source>
        <dbReference type="ARBA" id="ARBA00023212"/>
    </source>
</evidence>
<evidence type="ECO:0000256" key="11">
    <source>
        <dbReference type="ARBA" id="ARBA00023306"/>
    </source>
</evidence>
<dbReference type="GO" id="GO:0005730">
    <property type="term" value="C:nucleolus"/>
    <property type="evidence" value="ECO:0007669"/>
    <property type="project" value="TreeGrafter"/>
</dbReference>
<dbReference type="InParanoid" id="H2YZ41"/>
<evidence type="ECO:0000256" key="8">
    <source>
        <dbReference type="ARBA" id="ARBA00023125"/>
    </source>
</evidence>
<dbReference type="Proteomes" id="UP000007875">
    <property type="component" value="Unassembled WGS sequence"/>
</dbReference>
<name>H2YZ41_CIOSA</name>
<dbReference type="PANTHER" id="PTHR15874:SF1">
    <property type="entry name" value="NUCLEOLAR AND SPINDLE-ASSOCIATED PROTEIN 1"/>
    <property type="match status" value="1"/>
</dbReference>
<feature type="compositionally biased region" description="Polar residues" evidence="12">
    <location>
        <begin position="332"/>
        <end position="342"/>
    </location>
</feature>
<keyword evidence="8" id="KW-0238">DNA-binding</keyword>
<organism evidence="13 14">
    <name type="scientific">Ciona savignyi</name>
    <name type="common">Pacific transparent sea squirt</name>
    <dbReference type="NCBI Taxonomy" id="51511"/>
    <lineage>
        <taxon>Eukaryota</taxon>
        <taxon>Metazoa</taxon>
        <taxon>Chordata</taxon>
        <taxon>Tunicata</taxon>
        <taxon>Ascidiacea</taxon>
        <taxon>Phlebobranchia</taxon>
        <taxon>Cionidae</taxon>
        <taxon>Ciona</taxon>
    </lineage>
</organism>
<feature type="region of interest" description="Disordered" evidence="12">
    <location>
        <begin position="47"/>
        <end position="85"/>
    </location>
</feature>
<keyword evidence="4" id="KW-0963">Cytoplasm</keyword>
<evidence type="ECO:0000256" key="4">
    <source>
        <dbReference type="ARBA" id="ARBA00022490"/>
    </source>
</evidence>
<feature type="region of interest" description="Disordered" evidence="12">
    <location>
        <begin position="108"/>
        <end position="176"/>
    </location>
</feature>
<feature type="region of interest" description="Disordered" evidence="12">
    <location>
        <begin position="234"/>
        <end position="287"/>
    </location>
</feature>
<keyword evidence="10" id="KW-0539">Nucleus</keyword>
<dbReference type="GeneTree" id="ENSGT00940000174125"/>
<reference evidence="13" key="3">
    <citation type="submission" date="2025-09" db="UniProtKB">
        <authorList>
            <consortium name="Ensembl"/>
        </authorList>
    </citation>
    <scope>IDENTIFICATION</scope>
</reference>
<dbReference type="AlphaFoldDB" id="H2YZ41"/>
<dbReference type="PANTHER" id="PTHR15874">
    <property type="entry name" value="NUCLEOLAR AND SPINDLE-ASSOCIATED PROTEIN 1"/>
    <property type="match status" value="1"/>
</dbReference>
<keyword evidence="7" id="KW-0498">Mitosis</keyword>
<protein>
    <submittedName>
        <fullName evidence="13">Uncharacterized protein</fullName>
    </submittedName>
</protein>
<dbReference type="GO" id="GO:0007076">
    <property type="term" value="P:mitotic chromosome condensation"/>
    <property type="evidence" value="ECO:0007669"/>
    <property type="project" value="TreeGrafter"/>
</dbReference>